<dbReference type="EMBL" id="MAUJ01000003">
    <property type="protein sequence ID" value="OCQ21246.1"/>
    <property type="molecule type" value="Genomic_DNA"/>
</dbReference>
<dbReference type="Proteomes" id="UP000093366">
    <property type="component" value="Unassembled WGS sequence"/>
</dbReference>
<feature type="domain" description="Glycosyltransferase 2-like" evidence="1">
    <location>
        <begin position="20"/>
        <end position="145"/>
    </location>
</feature>
<dbReference type="Gene3D" id="3.90.550.10">
    <property type="entry name" value="Spore Coat Polysaccharide Biosynthesis Protein SpsA, Chain A"/>
    <property type="match status" value="1"/>
</dbReference>
<dbReference type="InterPro" id="IPR029044">
    <property type="entry name" value="Nucleotide-diphossugar_trans"/>
</dbReference>
<dbReference type="OrthoDB" id="215285at2"/>
<organism evidence="2 3">
    <name type="scientific">Pseudoalteromonas luteoviolacea</name>
    <dbReference type="NCBI Taxonomy" id="43657"/>
    <lineage>
        <taxon>Bacteria</taxon>
        <taxon>Pseudomonadati</taxon>
        <taxon>Pseudomonadota</taxon>
        <taxon>Gammaproteobacteria</taxon>
        <taxon>Alteromonadales</taxon>
        <taxon>Pseudoalteromonadaceae</taxon>
        <taxon>Pseudoalteromonas</taxon>
    </lineage>
</organism>
<reference evidence="3" key="1">
    <citation type="submission" date="2016-07" db="EMBL/GenBank/DDBJ databases">
        <authorList>
            <person name="Florea S."/>
            <person name="Webb J.S."/>
            <person name="Jaromczyk J."/>
            <person name="Schardl C.L."/>
        </authorList>
    </citation>
    <scope>NUCLEOTIDE SEQUENCE [LARGE SCALE GENOMIC DNA]</scope>
    <source>
        <strain evidence="3">IPB1</strain>
    </source>
</reference>
<gene>
    <name evidence="2" type="ORF">A7985_11505</name>
</gene>
<dbReference type="Pfam" id="PF00535">
    <property type="entry name" value="Glycos_transf_2"/>
    <property type="match status" value="1"/>
</dbReference>
<dbReference type="GO" id="GO:0016758">
    <property type="term" value="F:hexosyltransferase activity"/>
    <property type="evidence" value="ECO:0007669"/>
    <property type="project" value="UniProtKB-ARBA"/>
</dbReference>
<dbReference type="CDD" id="cd00761">
    <property type="entry name" value="Glyco_tranf_GTA_type"/>
    <property type="match status" value="1"/>
</dbReference>
<proteinExistence type="predicted"/>
<dbReference type="PANTHER" id="PTHR22916">
    <property type="entry name" value="GLYCOSYLTRANSFERASE"/>
    <property type="match status" value="1"/>
</dbReference>
<dbReference type="PANTHER" id="PTHR22916:SF3">
    <property type="entry name" value="UDP-GLCNAC:BETAGAL BETA-1,3-N-ACETYLGLUCOSAMINYLTRANSFERASE-LIKE PROTEIN 1"/>
    <property type="match status" value="1"/>
</dbReference>
<evidence type="ECO:0000313" key="2">
    <source>
        <dbReference type="EMBL" id="OCQ21246.1"/>
    </source>
</evidence>
<protein>
    <recommendedName>
        <fullName evidence="1">Glycosyltransferase 2-like domain-containing protein</fullName>
    </recommendedName>
</protein>
<dbReference type="AlphaFoldDB" id="A0A1C0TQL3"/>
<accession>A0A1C0TQL3</accession>
<dbReference type="RefSeq" id="WP_065790614.1">
    <property type="nucleotide sequence ID" value="NZ_JAGJED010000004.1"/>
</dbReference>
<name>A0A1C0TQL3_9GAMM</name>
<sequence>MTNFNVIEEPKVSCLCLTNNRIDDFKNAYAHYKNQNYKNKEFVVVCSDDDFPTVEYVEAIQAEDTSVRACIVNNKDELTLGDLRNLSIEQAQGEYICIWDDDDTYHPDRLSVSLSELRRLNVAAVALSNVIMFDESNGKAYISPYREWEGTLFCCRNFLNDNGIRYPSLNRGEDTPLLQALEQDLSLMFSPHLYIYKVHSHNTCSTEHFSLLIYRSVPLMPHENSWIQSIVKGKHTENKNFNWLTEVDYRFAQRRPYKQVLEALAIEV</sequence>
<dbReference type="InterPro" id="IPR001173">
    <property type="entry name" value="Glyco_trans_2-like"/>
</dbReference>
<comment type="caution">
    <text evidence="2">The sequence shown here is derived from an EMBL/GenBank/DDBJ whole genome shotgun (WGS) entry which is preliminary data.</text>
</comment>
<dbReference type="SUPFAM" id="SSF53448">
    <property type="entry name" value="Nucleotide-diphospho-sugar transferases"/>
    <property type="match status" value="1"/>
</dbReference>
<evidence type="ECO:0000313" key="3">
    <source>
        <dbReference type="Proteomes" id="UP000093366"/>
    </source>
</evidence>
<evidence type="ECO:0000259" key="1">
    <source>
        <dbReference type="Pfam" id="PF00535"/>
    </source>
</evidence>